<dbReference type="Proteomes" id="UP000541558">
    <property type="component" value="Unassembled WGS sequence"/>
</dbReference>
<dbReference type="EMBL" id="JAACJK010000163">
    <property type="protein sequence ID" value="KAF5325604.1"/>
    <property type="molecule type" value="Genomic_DNA"/>
</dbReference>
<evidence type="ECO:0000313" key="2">
    <source>
        <dbReference type="Proteomes" id="UP000541558"/>
    </source>
</evidence>
<proteinExistence type="predicted"/>
<organism evidence="1 2">
    <name type="scientific">Ephemerocybe angulata</name>
    <dbReference type="NCBI Taxonomy" id="980116"/>
    <lineage>
        <taxon>Eukaryota</taxon>
        <taxon>Fungi</taxon>
        <taxon>Dikarya</taxon>
        <taxon>Basidiomycota</taxon>
        <taxon>Agaricomycotina</taxon>
        <taxon>Agaricomycetes</taxon>
        <taxon>Agaricomycetidae</taxon>
        <taxon>Agaricales</taxon>
        <taxon>Agaricineae</taxon>
        <taxon>Psathyrellaceae</taxon>
        <taxon>Ephemerocybe</taxon>
    </lineage>
</organism>
<sequence length="170" mass="18350">MPHLAQFAKNLAMETPGSKTVYRQSNIYKDSAHSQPFGRGAKVINYTNRAQSDPSKLAASPQCMMRLLMHFVTDADSAQEYLEHVHSLMPSQVGAAPVPAPVPAPGPVSAPAPAPVQTWGGNPVTTKSNFGSMTQMLKEESLKEEHRTRREKVALAAELRSPTSTGGRKA</sequence>
<protein>
    <submittedName>
        <fullName evidence="1">Uncharacterized protein</fullName>
    </submittedName>
</protein>
<comment type="caution">
    <text evidence="1">The sequence shown here is derived from an EMBL/GenBank/DDBJ whole genome shotgun (WGS) entry which is preliminary data.</text>
</comment>
<dbReference type="OrthoDB" id="10395906at2759"/>
<accession>A0A8H5F6K0</accession>
<gene>
    <name evidence="1" type="ORF">D9611_000593</name>
</gene>
<evidence type="ECO:0000313" key="1">
    <source>
        <dbReference type="EMBL" id="KAF5325604.1"/>
    </source>
</evidence>
<keyword evidence="2" id="KW-1185">Reference proteome</keyword>
<reference evidence="1 2" key="1">
    <citation type="journal article" date="2020" name="ISME J.">
        <title>Uncovering the hidden diversity of litter-decomposition mechanisms in mushroom-forming fungi.</title>
        <authorList>
            <person name="Floudas D."/>
            <person name="Bentzer J."/>
            <person name="Ahren D."/>
            <person name="Johansson T."/>
            <person name="Persson P."/>
            <person name="Tunlid A."/>
        </authorList>
    </citation>
    <scope>NUCLEOTIDE SEQUENCE [LARGE SCALE GENOMIC DNA]</scope>
    <source>
        <strain evidence="1 2">CBS 175.51</strain>
    </source>
</reference>
<name>A0A8H5F6K0_9AGAR</name>
<dbReference type="AlphaFoldDB" id="A0A8H5F6K0"/>